<proteinExistence type="predicted"/>
<evidence type="ECO:0000313" key="1">
    <source>
        <dbReference type="EMBL" id="OBS08931.1"/>
    </source>
</evidence>
<gene>
    <name evidence="1" type="ORF">Thpro_022129</name>
</gene>
<keyword evidence="2" id="KW-1185">Reference proteome</keyword>
<dbReference type="RefSeq" id="WP_145930833.1">
    <property type="nucleotide sequence ID" value="NZ_JQSG02000005.1"/>
</dbReference>
<name>A0A1A6C2Z6_9GAMM</name>
<dbReference type="Proteomes" id="UP000029273">
    <property type="component" value="Unassembled WGS sequence"/>
</dbReference>
<dbReference type="AlphaFoldDB" id="A0A1A6C2Z6"/>
<evidence type="ECO:0000313" key="2">
    <source>
        <dbReference type="Proteomes" id="UP000029273"/>
    </source>
</evidence>
<dbReference type="EMBL" id="JQSG02000005">
    <property type="protein sequence ID" value="OBS08931.1"/>
    <property type="molecule type" value="Genomic_DNA"/>
</dbReference>
<reference evidence="1 2" key="1">
    <citation type="journal article" date="2014" name="Genome Announc.">
        <title>Draft Genome Sequence of the Iron-Oxidizing, Acidophilic, and Halotolerant 'Thiobacillus prosperus' Type Strain DSM 5130.</title>
        <authorList>
            <person name="Ossandon F.J."/>
            <person name="Cardenas J.P."/>
            <person name="Corbett M."/>
            <person name="Quatrini R."/>
            <person name="Holmes D.S."/>
            <person name="Watkin E."/>
        </authorList>
    </citation>
    <scope>NUCLEOTIDE SEQUENCE [LARGE SCALE GENOMIC DNA]</scope>
    <source>
        <strain evidence="1 2">DSM 5130</strain>
    </source>
</reference>
<comment type="caution">
    <text evidence="1">The sequence shown here is derived from an EMBL/GenBank/DDBJ whole genome shotgun (WGS) entry which is preliminary data.</text>
</comment>
<protein>
    <submittedName>
        <fullName evidence="1">Uncharacterized protein</fullName>
    </submittedName>
</protein>
<dbReference type="PROSITE" id="PS51257">
    <property type="entry name" value="PROKAR_LIPOPROTEIN"/>
    <property type="match status" value="1"/>
</dbReference>
<organism evidence="1 2">
    <name type="scientific">Acidihalobacter prosperus</name>
    <dbReference type="NCBI Taxonomy" id="160660"/>
    <lineage>
        <taxon>Bacteria</taxon>
        <taxon>Pseudomonadati</taxon>
        <taxon>Pseudomonadota</taxon>
        <taxon>Gammaproteobacteria</taxon>
        <taxon>Chromatiales</taxon>
        <taxon>Ectothiorhodospiraceae</taxon>
        <taxon>Acidihalobacter</taxon>
    </lineage>
</organism>
<accession>A0A1A6C2Z6</accession>
<sequence>MRIIPSPIVLSLATLLLLSGCSDKQKSIAETTISQYLHKTPISESITLPLPVSRPLYDPSGHIIGYPFTITKSDASSQNKFLDVLVKSGWLEKHTQPLWPLREDNLYDGENIITGYQQALSINKKLNETAQNAVNVISQTTYKERFEISNINNINYIYYKSATVVGNHVSVPKEPPSNFFLALPDGERLPARAESFIQSLLKNGYLVKKHVLAYPVSPYLLRFQIGSYTGAWVKTLPSNFNLAYLKKYRVNVYYTTNKGQKYLSRHPEITASRETYPLPSVTYGTIHPERALFIKRMSSSFQRFRKEYRLYFSAKFIASPISTLQAVKDFNKRVDSILNKMSHNNTIVLRADYASLSLKNRIPGSMHTGQFSIANNPTNLLVFMKTKYGKKYLLNGSLYPEQKPTMRVGTWEIYKINRVTKIKRAKELLGIDAERVYFTMKFTYDLPQPLLSILPSDALKPVPANGKTRPAECLISKGVHQWSVDRCHFSST</sequence>